<dbReference type="Proteomes" id="UP001568358">
    <property type="component" value="Unassembled WGS sequence"/>
</dbReference>
<comment type="caution">
    <text evidence="1">The sequence shown here is derived from an EMBL/GenBank/DDBJ whole genome shotgun (WGS) entry which is preliminary data.</text>
</comment>
<gene>
    <name evidence="1" type="ORF">AB2Z07_02190</name>
</gene>
<name>A0ABV4JNL7_9BACT</name>
<reference evidence="1 2" key="1">
    <citation type="submission" date="2024-07" db="EMBL/GenBank/DDBJ databases">
        <title>Active virus-host system and metabolic interactions in a Lokiarchaeon culture.</title>
        <authorList>
            <person name="Ponce Toledo R.I."/>
            <person name="Rodrigues Oliveira T."/>
            <person name="Schleper C."/>
        </authorList>
    </citation>
    <scope>NUCLEOTIDE SEQUENCE [LARGE SCALE GENOMIC DNA]</scope>
    <source>
        <strain evidence="1 2">B35</strain>
    </source>
</reference>
<dbReference type="RefSeq" id="WP_371149893.1">
    <property type="nucleotide sequence ID" value="NZ_JBFSOO010000001.1"/>
</dbReference>
<dbReference type="EMBL" id="JBFSOO010000001">
    <property type="protein sequence ID" value="MEZ6852350.1"/>
    <property type="molecule type" value="Genomic_DNA"/>
</dbReference>
<proteinExistence type="predicted"/>
<sequence length="1005" mass="112081">MTNYAAIKPVDAGQKMQSLIDMNEQPVILAIGNDHKLRVIYQPTDSQAPWKTETIFDGSVRNFAIFQSVEKQQIRIAVIADDDNAQTMFYSDILANNFAQIHKEGPLNWNSQELSNDIGDIDSIKIDLENALLTTQGELAFYYGFPLGDTPKRYLLPGNGSKILDIQIGCYLEEQGTFLLYDSNGNSVLIFTPLGTQPGERNQRYSLQGYVNSIALRRDEKGMDEVICAGEALTLHETHRSHEELIAPQKNITLSAPSVSYDEAGVTIFVRQESNVGETKLLYLTNRYLDGETNDFVEQWTSDIPIIDDVKQYTSVKGTQDNNHLVIANSHDDLIHFFFDPVSTMWRTQDVCIEGPDGILEFDSYSTTMCLEDNSDNAAGYLANQDCFISASGNVKAEVNGVSLQLGPHQPKLTKTDLTGSVSVIVPTVGLDTPLIQISRNDNQVNDVIDPAQLAMQRLALIKNADDFKNVRTHDDLPLWTNDNRPSNSNLDQAALIFGQLVKNRHEMFQEQRAKITGVNANGDYLQDDTWGARFEDNGNITFLESEAAKDEIDPEKGGGFKPFKWIGHAISTVFKGLKSLFQKIRSFVVKIRNKVITFVIRIGNKVLNYVIKTIEQFFPFMTYVFDAINLVFRKVMGFIGAVLGLDDIWATHKVIAQTTRNGTQAQIDYFEKQGQKWENYIKINSQALIDKMDKAASEQDPGDSGQSAFERILNTVSNPLINFAFYHLQHSGAMKILHKIGVRDLPQISDYLERQEKNMTKMKGIIDKEVKAVTHAVSHPFQFKKNLIAIIKPLAESILKIAQGLLTDMASTIVNALKHAQKMLDTELHLPFFSAFYKFLGRTYDSDKDWDGSITFVDLTSFIIAIPTSITYRIFTLGKKLKNKVPKDFGDTQMFETVLKPANVSDLNLTTRASAQMFAASNDGVGGNDIDKVIHCYSAFGGIFAGFGGAMKSLVIAFKKNSVPLKVNFILSLIISGLTLPVSGYNAEGKNAQAAYGFDVFPIN</sequence>
<keyword evidence="2" id="KW-1185">Reference proteome</keyword>
<evidence type="ECO:0000313" key="2">
    <source>
        <dbReference type="Proteomes" id="UP001568358"/>
    </source>
</evidence>
<organism evidence="1 2">
    <name type="scientific">Halodesulfovibrio aestuarii</name>
    <dbReference type="NCBI Taxonomy" id="126333"/>
    <lineage>
        <taxon>Bacteria</taxon>
        <taxon>Pseudomonadati</taxon>
        <taxon>Thermodesulfobacteriota</taxon>
        <taxon>Desulfovibrionia</taxon>
        <taxon>Desulfovibrionales</taxon>
        <taxon>Desulfovibrionaceae</taxon>
        <taxon>Halodesulfovibrio</taxon>
    </lineage>
</organism>
<evidence type="ECO:0000313" key="1">
    <source>
        <dbReference type="EMBL" id="MEZ6852350.1"/>
    </source>
</evidence>
<protein>
    <submittedName>
        <fullName evidence="1">Uncharacterized protein</fullName>
    </submittedName>
</protein>
<accession>A0ABV4JNL7</accession>